<feature type="domain" description="N-acetyltransferase" evidence="1">
    <location>
        <begin position="6"/>
        <end position="136"/>
    </location>
</feature>
<organism evidence="2 3">
    <name type="scientific">Rhizobium rhizogenes (strain K84 / ATCC BAA-868)</name>
    <name type="common">Agrobacterium radiobacter</name>
    <dbReference type="NCBI Taxonomy" id="311403"/>
    <lineage>
        <taxon>Bacteria</taxon>
        <taxon>Pseudomonadati</taxon>
        <taxon>Pseudomonadota</taxon>
        <taxon>Alphaproteobacteria</taxon>
        <taxon>Hyphomicrobiales</taxon>
        <taxon>Rhizobiaceae</taxon>
        <taxon>Rhizobium/Agrobacterium group</taxon>
        <taxon>Rhizobium</taxon>
    </lineage>
</organism>
<dbReference type="GeneID" id="86852277"/>
<sequence length="279" mass="29970">MQATAIDLRPLDHSHLQSALALSRQAGWPHRLEEWQMLLELSNGLVAIENEKVVGTIFATPYGDEIATINMVIVDESMRGRGIGRRIMQAALDIVGERECRLVATADGLPLYESLGFRKTGTIVQHQGMLAACTAPETVEWATGADLDEVVALDRVAYPADRSGLIQSLFRAGRLAVLRESGVIHGYAAWRPFGRGELCGPVIAETAQAAEDLLRFLFAARPGVFMRVDTGVETGLASFLTEHGLTHVGGGISMRRTPSSASSPVPSVHTFALASQALG</sequence>
<name>B9JK31_RHIR8</name>
<protein>
    <submittedName>
        <fullName evidence="2">Acetyltransferase protein</fullName>
    </submittedName>
</protein>
<dbReference type="PROSITE" id="PS51186">
    <property type="entry name" value="GNAT"/>
    <property type="match status" value="1"/>
</dbReference>
<dbReference type="KEGG" id="ara:Arad_9178"/>
<dbReference type="Pfam" id="PF18014">
    <property type="entry name" value="Acetyltransf_18"/>
    <property type="match status" value="1"/>
</dbReference>
<dbReference type="CDD" id="cd04301">
    <property type="entry name" value="NAT_SF"/>
    <property type="match status" value="1"/>
</dbReference>
<dbReference type="PANTHER" id="PTHR47237:SF2">
    <property type="entry name" value="BLL4206 PROTEIN"/>
    <property type="match status" value="1"/>
</dbReference>
<dbReference type="Gene3D" id="3.40.630.30">
    <property type="match status" value="1"/>
</dbReference>
<gene>
    <name evidence="2" type="ordered locus">Arad_9178</name>
</gene>
<dbReference type="GO" id="GO:0016747">
    <property type="term" value="F:acyltransferase activity, transferring groups other than amino-acyl groups"/>
    <property type="evidence" value="ECO:0007669"/>
    <property type="project" value="InterPro"/>
</dbReference>
<dbReference type="RefSeq" id="WP_012650467.1">
    <property type="nucleotide sequence ID" value="NC_011983.1"/>
</dbReference>
<dbReference type="HOGENOM" id="CLU_063450_1_0_5"/>
<dbReference type="STRING" id="311403.Arad_9178"/>
<proteinExistence type="predicted"/>
<dbReference type="eggNOG" id="COG0454">
    <property type="taxonomic scope" value="Bacteria"/>
</dbReference>
<dbReference type="InterPro" id="IPR041496">
    <property type="entry name" value="YitH/HolE_GNAT"/>
</dbReference>
<dbReference type="InterPro" id="IPR016181">
    <property type="entry name" value="Acyl_CoA_acyltransferase"/>
</dbReference>
<dbReference type="EMBL" id="CP000629">
    <property type="protein sequence ID" value="ACM30273.1"/>
    <property type="molecule type" value="Genomic_DNA"/>
</dbReference>
<dbReference type="PANTHER" id="PTHR47237">
    <property type="entry name" value="SLL0310 PROTEIN"/>
    <property type="match status" value="1"/>
</dbReference>
<evidence type="ECO:0000259" key="1">
    <source>
        <dbReference type="PROSITE" id="PS51186"/>
    </source>
</evidence>
<keyword evidence="2" id="KW-0808">Transferase</keyword>
<reference evidence="2 3" key="1">
    <citation type="journal article" date="2009" name="J. Bacteriol.">
        <title>Genome sequences of three Agrobacterium biovars help elucidate the evolution of multichromosome genomes in bacteria.</title>
        <authorList>
            <person name="Slater S.C."/>
            <person name="Goldman B.S."/>
            <person name="Goodner B."/>
            <person name="Setubal J.C."/>
            <person name="Farrand S.K."/>
            <person name="Nester E.W."/>
            <person name="Burr T.J."/>
            <person name="Banta L."/>
            <person name="Dickerman A.W."/>
            <person name="Paulsen I."/>
            <person name="Otten L."/>
            <person name="Suen G."/>
            <person name="Welch R."/>
            <person name="Almeida N.F."/>
            <person name="Arnold F."/>
            <person name="Burton O.T."/>
            <person name="Du Z."/>
            <person name="Ewing A."/>
            <person name="Godsy E."/>
            <person name="Heisel S."/>
            <person name="Houmiel K.L."/>
            <person name="Jhaveri J."/>
            <person name="Lu J."/>
            <person name="Miller N.M."/>
            <person name="Norton S."/>
            <person name="Chen Q."/>
            <person name="Phoolcharoen W."/>
            <person name="Ohlin V."/>
            <person name="Ondrusek D."/>
            <person name="Pride N."/>
            <person name="Stricklin S.L."/>
            <person name="Sun J."/>
            <person name="Wheeler C."/>
            <person name="Wilson L."/>
            <person name="Zhu H."/>
            <person name="Wood D.W."/>
        </authorList>
    </citation>
    <scope>NUCLEOTIDE SEQUENCE [LARGE SCALE GENOMIC DNA]</scope>
    <source>
        <strain evidence="3">K84 / ATCC BAA-868</strain>
    </source>
</reference>
<dbReference type="SUPFAM" id="SSF55729">
    <property type="entry name" value="Acyl-CoA N-acyltransferases (Nat)"/>
    <property type="match status" value="1"/>
</dbReference>
<dbReference type="InterPro" id="IPR052729">
    <property type="entry name" value="Acyl/Acetyltrans_Enzymes"/>
</dbReference>
<dbReference type="InterPro" id="IPR000182">
    <property type="entry name" value="GNAT_dom"/>
</dbReference>
<evidence type="ECO:0000313" key="2">
    <source>
        <dbReference type="EMBL" id="ACM30273.1"/>
    </source>
</evidence>
<evidence type="ECO:0000313" key="3">
    <source>
        <dbReference type="Proteomes" id="UP000001600"/>
    </source>
</evidence>
<dbReference type="Proteomes" id="UP000001600">
    <property type="component" value="Chromosome 2"/>
</dbReference>
<dbReference type="AlphaFoldDB" id="B9JK31"/>
<accession>B9JK31</accession>
<dbReference type="Pfam" id="PF13508">
    <property type="entry name" value="Acetyltransf_7"/>
    <property type="match status" value="1"/>
</dbReference>
<dbReference type="Gene3D" id="3.40.630.90">
    <property type="match status" value="1"/>
</dbReference>